<dbReference type="Gene3D" id="3.40.50.12370">
    <property type="match status" value="1"/>
</dbReference>
<dbReference type="InterPro" id="IPR006016">
    <property type="entry name" value="UspA"/>
</dbReference>
<organism evidence="2 3">
    <name type="scientific">Novosphingobium tardum</name>
    <dbReference type="NCBI Taxonomy" id="1538021"/>
    <lineage>
        <taxon>Bacteria</taxon>
        <taxon>Pseudomonadati</taxon>
        <taxon>Pseudomonadota</taxon>
        <taxon>Alphaproteobacteria</taxon>
        <taxon>Sphingomonadales</taxon>
        <taxon>Sphingomonadaceae</taxon>
        <taxon>Novosphingobium</taxon>
    </lineage>
</organism>
<evidence type="ECO:0000313" key="3">
    <source>
        <dbReference type="Proteomes" id="UP001595828"/>
    </source>
</evidence>
<gene>
    <name evidence="2" type="ORF">ACFO0A_08955</name>
</gene>
<dbReference type="Proteomes" id="UP001595828">
    <property type="component" value="Unassembled WGS sequence"/>
</dbReference>
<evidence type="ECO:0000259" key="1">
    <source>
        <dbReference type="Pfam" id="PF00582"/>
    </source>
</evidence>
<sequence>MPQRIYLVIMDETDEARLALRFASRRAARTGGQVHIVALVPRQDFVAFGGVQATIEEEARNRAEVLVTSAAGHLASESGQMPVISVQQGDGVQIIKDYLADHPEVSALVLGAAAQGGPGPLVAHFAAGHPGQLPCPLMIVPGSMTDEEIDRMS</sequence>
<dbReference type="EMBL" id="JBHSDR010000006">
    <property type="protein sequence ID" value="MFC4295183.1"/>
    <property type="molecule type" value="Genomic_DNA"/>
</dbReference>
<reference evidence="3" key="1">
    <citation type="journal article" date="2019" name="Int. J. Syst. Evol. Microbiol.">
        <title>The Global Catalogue of Microorganisms (GCM) 10K type strain sequencing project: providing services to taxonomists for standard genome sequencing and annotation.</title>
        <authorList>
            <consortium name="The Broad Institute Genomics Platform"/>
            <consortium name="The Broad Institute Genome Sequencing Center for Infectious Disease"/>
            <person name="Wu L."/>
            <person name="Ma J."/>
        </authorList>
    </citation>
    <scope>NUCLEOTIDE SEQUENCE [LARGE SCALE GENOMIC DNA]</scope>
    <source>
        <strain evidence="3">CGMCC 1.12989</strain>
    </source>
</reference>
<dbReference type="SUPFAM" id="SSF52402">
    <property type="entry name" value="Adenine nucleotide alpha hydrolases-like"/>
    <property type="match status" value="1"/>
</dbReference>
<protein>
    <submittedName>
        <fullName evidence="2">Universal stress protein</fullName>
    </submittedName>
</protein>
<evidence type="ECO:0000313" key="2">
    <source>
        <dbReference type="EMBL" id="MFC4295183.1"/>
    </source>
</evidence>
<feature type="domain" description="UspA" evidence="1">
    <location>
        <begin position="7"/>
        <end position="141"/>
    </location>
</feature>
<name>A0ABV8RP92_9SPHN</name>
<proteinExistence type="predicted"/>
<dbReference type="Pfam" id="PF00582">
    <property type="entry name" value="Usp"/>
    <property type="match status" value="1"/>
</dbReference>
<accession>A0ABV8RP92</accession>
<comment type="caution">
    <text evidence="2">The sequence shown here is derived from an EMBL/GenBank/DDBJ whole genome shotgun (WGS) entry which is preliminary data.</text>
</comment>
<dbReference type="RefSeq" id="WP_379538667.1">
    <property type="nucleotide sequence ID" value="NZ_JBHSDR010000006.1"/>
</dbReference>
<keyword evidence="3" id="KW-1185">Reference proteome</keyword>